<evidence type="ECO:0000313" key="1">
    <source>
        <dbReference type="EMBL" id="GAH67804.1"/>
    </source>
</evidence>
<gene>
    <name evidence="1" type="ORF">S03H2_45035</name>
</gene>
<accession>X1INV5</accession>
<proteinExistence type="predicted"/>
<dbReference type="AlphaFoldDB" id="X1INV5"/>
<organism evidence="1">
    <name type="scientific">marine sediment metagenome</name>
    <dbReference type="NCBI Taxonomy" id="412755"/>
    <lineage>
        <taxon>unclassified sequences</taxon>
        <taxon>metagenomes</taxon>
        <taxon>ecological metagenomes</taxon>
    </lineage>
</organism>
<comment type="caution">
    <text evidence="1">The sequence shown here is derived from an EMBL/GenBank/DDBJ whole genome shotgun (WGS) entry which is preliminary data.</text>
</comment>
<dbReference type="EMBL" id="BARU01028193">
    <property type="protein sequence ID" value="GAH67804.1"/>
    <property type="molecule type" value="Genomic_DNA"/>
</dbReference>
<sequence>MNFTANNSTILTLSGWLEKSHFTVHRMHNFLRNFAITKQKIASINSGKESNAGGRMTISYALVINQGIKPKAIPK</sequence>
<name>X1INV5_9ZZZZ</name>
<reference evidence="1" key="1">
    <citation type="journal article" date="2014" name="Front. Microbiol.">
        <title>High frequency of phylogenetically diverse reductive dehalogenase-homologous genes in deep subseafloor sedimentary metagenomes.</title>
        <authorList>
            <person name="Kawai M."/>
            <person name="Futagami T."/>
            <person name="Toyoda A."/>
            <person name="Takaki Y."/>
            <person name="Nishi S."/>
            <person name="Hori S."/>
            <person name="Arai W."/>
            <person name="Tsubouchi T."/>
            <person name="Morono Y."/>
            <person name="Uchiyama I."/>
            <person name="Ito T."/>
            <person name="Fujiyama A."/>
            <person name="Inagaki F."/>
            <person name="Takami H."/>
        </authorList>
    </citation>
    <scope>NUCLEOTIDE SEQUENCE</scope>
    <source>
        <strain evidence="1">Expedition CK06-06</strain>
    </source>
</reference>
<protein>
    <submittedName>
        <fullName evidence="1">Uncharacterized protein</fullName>
    </submittedName>
</protein>